<feature type="signal peptide" evidence="1">
    <location>
        <begin position="1"/>
        <end position="28"/>
    </location>
</feature>
<keyword evidence="1" id="KW-0732">Signal</keyword>
<gene>
    <name evidence="2" type="ORF">SAMN03080599_02093</name>
</gene>
<dbReference type="RefSeq" id="WP_092591234.1">
    <property type="nucleotide sequence ID" value="NZ_FMWL01000010.1"/>
</dbReference>
<evidence type="ECO:0008006" key="4">
    <source>
        <dbReference type="Google" id="ProtNLM"/>
    </source>
</evidence>
<feature type="chain" id="PRO_5011689115" description="FMN-binding domain-containing protein" evidence="1">
    <location>
        <begin position="29"/>
        <end position="318"/>
    </location>
</feature>
<evidence type="ECO:0000313" key="2">
    <source>
        <dbReference type="EMBL" id="SCZ80082.1"/>
    </source>
</evidence>
<reference evidence="2 3" key="1">
    <citation type="submission" date="2016-10" db="EMBL/GenBank/DDBJ databases">
        <authorList>
            <person name="de Groot N.N."/>
        </authorList>
    </citation>
    <scope>NUCLEOTIDE SEQUENCE [LARGE SCALE GENOMIC DNA]</scope>
    <source>
        <strain evidence="2 3">DSM 2784</strain>
    </source>
</reference>
<organism evidence="2 3">
    <name type="scientific">Acidaminobacter hydrogenoformans DSM 2784</name>
    <dbReference type="NCBI Taxonomy" id="1120920"/>
    <lineage>
        <taxon>Bacteria</taxon>
        <taxon>Bacillati</taxon>
        <taxon>Bacillota</taxon>
        <taxon>Clostridia</taxon>
        <taxon>Peptostreptococcales</taxon>
        <taxon>Acidaminobacteraceae</taxon>
        <taxon>Acidaminobacter</taxon>
    </lineage>
</organism>
<dbReference type="PROSITE" id="PS51257">
    <property type="entry name" value="PROKAR_LIPOPROTEIN"/>
    <property type="match status" value="1"/>
</dbReference>
<dbReference type="OrthoDB" id="6249751at2"/>
<dbReference type="Proteomes" id="UP000199208">
    <property type="component" value="Unassembled WGS sequence"/>
</dbReference>
<protein>
    <recommendedName>
        <fullName evidence="4">FMN-binding domain-containing protein</fullName>
    </recommendedName>
</protein>
<evidence type="ECO:0000256" key="1">
    <source>
        <dbReference type="SAM" id="SignalP"/>
    </source>
</evidence>
<dbReference type="AlphaFoldDB" id="A0A1G5S126"/>
<dbReference type="Gene3D" id="3.90.1010.20">
    <property type="match status" value="2"/>
</dbReference>
<name>A0A1G5S126_9FIRM</name>
<sequence length="318" mass="35508">MVLKSKALKLLMLAGLVISLSACGAAEAQKPAEEAAKADAPAQETAAESTENALEWDIQPPLGIVKGDYYAIEERFRQGHLGMLEIVKNEDKLVYIEFNEITRPNYYERYYQNVPKRLSEYNFSMGDKKGAAWVQSVVAVEQQMLEEQRITGEFDTITGASNSINQSMIPLAEKLEPLLGQPSAKKYYSVAEQLGGGLTGFVQVVVEDGKIISVRYDEIFANSPEEIEEPALKKFYRQSKYESVEYQEPSRIGFNVQMDALNAKVVERQDLLDLTGLPSTDESGDYASSGFTIRNTAWDNYLKLAGELLEEMKRDGVL</sequence>
<accession>A0A1G5S126</accession>
<dbReference type="STRING" id="1120920.SAMN03080599_02093"/>
<evidence type="ECO:0000313" key="3">
    <source>
        <dbReference type="Proteomes" id="UP000199208"/>
    </source>
</evidence>
<dbReference type="EMBL" id="FMWL01000010">
    <property type="protein sequence ID" value="SCZ80082.1"/>
    <property type="molecule type" value="Genomic_DNA"/>
</dbReference>
<proteinExistence type="predicted"/>
<keyword evidence="3" id="KW-1185">Reference proteome</keyword>